<evidence type="ECO:0000256" key="5">
    <source>
        <dbReference type="ARBA" id="ARBA00022989"/>
    </source>
</evidence>
<feature type="domain" description="Cation efflux protein transmembrane" evidence="8">
    <location>
        <begin position="31"/>
        <end position="223"/>
    </location>
</feature>
<evidence type="ECO:0000256" key="6">
    <source>
        <dbReference type="ARBA" id="ARBA00023136"/>
    </source>
</evidence>
<dbReference type="Gene3D" id="3.30.70.1350">
    <property type="entry name" value="Cation efflux protein, cytoplasmic domain"/>
    <property type="match status" value="2"/>
</dbReference>
<feature type="transmembrane region" description="Helical" evidence="7">
    <location>
        <begin position="197"/>
        <end position="215"/>
    </location>
</feature>
<proteinExistence type="inferred from homology"/>
<feature type="transmembrane region" description="Helical" evidence="7">
    <location>
        <begin position="97"/>
        <end position="115"/>
    </location>
</feature>
<dbReference type="PANTHER" id="PTHR43840:SF50">
    <property type="entry name" value="MANGANESE EFFLUX SYSTEM PROTEIN MNES"/>
    <property type="match status" value="1"/>
</dbReference>
<keyword evidence="6 7" id="KW-0472">Membrane</keyword>
<sequence length="391" mass="43678">MTNILVRLFVKNYNDTENDQVRTAYGVLASIVGILCNILLFAVKVAIGTLVGSIAVVADAFNNLSDAFSSIISFVGVKLASRPADQEHPFGHGRYEYIAAFIVACLVIEVGFTFIQSSFDKILHPEAVTFSIVSVIILCLSILVKLWLGLFNRKLGKKINSTVMMATSADALGDVLTTLATIVSLLIYGILGWNVDGIVGMVVAIVVVFAGINIAKDTIRPLLGERPDPKVYKMLEKKVESYEGIVGTHDLIIHNYGPTKSMATIHAEVSNKEDIETSHELIDKIEREVTKETGIFLVIHMDPVDVEDPFVIQWRKRVYDMIHEMDPNVSAHDFRMVKGKEQINLIFDIVVPYSYDLEKTHQFTIRLEERIKRMDSRCQCVITIDHSFGDE</sequence>
<dbReference type="GO" id="GO:0008324">
    <property type="term" value="F:monoatomic cation transmembrane transporter activity"/>
    <property type="evidence" value="ECO:0007669"/>
    <property type="project" value="InterPro"/>
</dbReference>
<evidence type="ECO:0000256" key="7">
    <source>
        <dbReference type="SAM" id="Phobius"/>
    </source>
</evidence>
<comment type="similarity">
    <text evidence="2">Belongs to the cation diffusion facilitator (CDF) transporter (TC 2.A.4) family.</text>
</comment>
<feature type="transmembrane region" description="Helical" evidence="7">
    <location>
        <begin position="127"/>
        <end position="150"/>
    </location>
</feature>
<evidence type="ECO:0000259" key="9">
    <source>
        <dbReference type="Pfam" id="PF16916"/>
    </source>
</evidence>
<accession>A0A7W8HC80</accession>
<dbReference type="InterPro" id="IPR036837">
    <property type="entry name" value="Cation_efflux_CTD_sf"/>
</dbReference>
<keyword evidence="11" id="KW-1185">Reference proteome</keyword>
<comment type="subcellular location">
    <subcellularLocation>
        <location evidence="1">Membrane</location>
        <topology evidence="1">Multi-pass membrane protein</topology>
    </subcellularLocation>
</comment>
<evidence type="ECO:0000256" key="1">
    <source>
        <dbReference type="ARBA" id="ARBA00004141"/>
    </source>
</evidence>
<evidence type="ECO:0000256" key="3">
    <source>
        <dbReference type="ARBA" id="ARBA00022448"/>
    </source>
</evidence>
<name>A0A7W8HC80_9FIRM</name>
<dbReference type="EMBL" id="JACHFW010000013">
    <property type="protein sequence ID" value="MBB5265635.1"/>
    <property type="molecule type" value="Genomic_DNA"/>
</dbReference>
<dbReference type="PANTHER" id="PTHR43840">
    <property type="entry name" value="MITOCHONDRIAL METAL TRANSPORTER 1-RELATED"/>
    <property type="match status" value="1"/>
</dbReference>
<dbReference type="NCBIfam" id="TIGR01297">
    <property type="entry name" value="CDF"/>
    <property type="match status" value="1"/>
</dbReference>
<evidence type="ECO:0000256" key="4">
    <source>
        <dbReference type="ARBA" id="ARBA00022692"/>
    </source>
</evidence>
<reference evidence="10 11" key="1">
    <citation type="submission" date="2020-08" db="EMBL/GenBank/DDBJ databases">
        <title>Genomic Encyclopedia of Type Strains, Phase IV (KMG-IV): sequencing the most valuable type-strain genomes for metagenomic binning, comparative biology and taxonomic classification.</title>
        <authorList>
            <person name="Goeker M."/>
        </authorList>
    </citation>
    <scope>NUCLEOTIDE SEQUENCE [LARGE SCALE GENOMIC DNA]</scope>
    <source>
        <strain evidence="10 11">DSM 106146</strain>
    </source>
</reference>
<gene>
    <name evidence="10" type="ORF">HNP82_002782</name>
</gene>
<dbReference type="InterPro" id="IPR058533">
    <property type="entry name" value="Cation_efflux_TM"/>
</dbReference>
<dbReference type="RefSeq" id="WP_183775645.1">
    <property type="nucleotide sequence ID" value="NZ_CAWVEG010000137.1"/>
</dbReference>
<dbReference type="InterPro" id="IPR027469">
    <property type="entry name" value="Cation_efflux_TMD_sf"/>
</dbReference>
<dbReference type="SUPFAM" id="SSF161111">
    <property type="entry name" value="Cation efflux protein transmembrane domain-like"/>
    <property type="match status" value="1"/>
</dbReference>
<evidence type="ECO:0000256" key="2">
    <source>
        <dbReference type="ARBA" id="ARBA00008114"/>
    </source>
</evidence>
<dbReference type="InterPro" id="IPR050291">
    <property type="entry name" value="CDF_Transporter"/>
</dbReference>
<evidence type="ECO:0000259" key="8">
    <source>
        <dbReference type="Pfam" id="PF01545"/>
    </source>
</evidence>
<dbReference type="Pfam" id="PF16916">
    <property type="entry name" value="ZT_dimer"/>
    <property type="match status" value="1"/>
</dbReference>
<dbReference type="InterPro" id="IPR027470">
    <property type="entry name" value="Cation_efflux_CTD"/>
</dbReference>
<keyword evidence="3" id="KW-0813">Transport</keyword>
<feature type="transmembrane region" description="Helical" evidence="7">
    <location>
        <begin position="23"/>
        <end position="43"/>
    </location>
</feature>
<organism evidence="10 11">
    <name type="scientific">Catenibacillus scindens</name>
    <dbReference type="NCBI Taxonomy" id="673271"/>
    <lineage>
        <taxon>Bacteria</taxon>
        <taxon>Bacillati</taxon>
        <taxon>Bacillota</taxon>
        <taxon>Clostridia</taxon>
        <taxon>Lachnospirales</taxon>
        <taxon>Lachnospiraceae</taxon>
        <taxon>Catenibacillus</taxon>
    </lineage>
</organism>
<dbReference type="GO" id="GO:0016020">
    <property type="term" value="C:membrane"/>
    <property type="evidence" value="ECO:0007669"/>
    <property type="project" value="UniProtKB-SubCell"/>
</dbReference>
<dbReference type="SUPFAM" id="SSF160240">
    <property type="entry name" value="Cation efflux protein cytoplasmic domain-like"/>
    <property type="match status" value="2"/>
</dbReference>
<dbReference type="InterPro" id="IPR002524">
    <property type="entry name" value="Cation_efflux"/>
</dbReference>
<dbReference type="Pfam" id="PF01545">
    <property type="entry name" value="Cation_efflux"/>
    <property type="match status" value="1"/>
</dbReference>
<protein>
    <submittedName>
        <fullName evidence="10">Cation diffusion facilitator family transporter</fullName>
    </submittedName>
</protein>
<dbReference type="FunFam" id="1.20.1510.10:FF:000006">
    <property type="entry name" value="Divalent cation efflux transporter"/>
    <property type="match status" value="1"/>
</dbReference>
<evidence type="ECO:0000313" key="10">
    <source>
        <dbReference type="EMBL" id="MBB5265635.1"/>
    </source>
</evidence>
<keyword evidence="5 7" id="KW-1133">Transmembrane helix</keyword>
<dbReference type="AlphaFoldDB" id="A0A7W8HC80"/>
<comment type="caution">
    <text evidence="10">The sequence shown here is derived from an EMBL/GenBank/DDBJ whole genome shotgun (WGS) entry which is preliminary data.</text>
</comment>
<keyword evidence="4 7" id="KW-0812">Transmembrane</keyword>
<dbReference type="Gene3D" id="1.20.1510.10">
    <property type="entry name" value="Cation efflux protein transmembrane domain"/>
    <property type="match status" value="1"/>
</dbReference>
<feature type="transmembrane region" description="Helical" evidence="7">
    <location>
        <begin position="171"/>
        <end position="191"/>
    </location>
</feature>
<evidence type="ECO:0000313" key="11">
    <source>
        <dbReference type="Proteomes" id="UP000543642"/>
    </source>
</evidence>
<feature type="domain" description="Cation efflux protein cytoplasmic" evidence="9">
    <location>
        <begin position="227"/>
        <end position="303"/>
    </location>
</feature>
<dbReference type="Proteomes" id="UP000543642">
    <property type="component" value="Unassembled WGS sequence"/>
</dbReference>